<organism evidence="2 3">
    <name type="scientific">Mytilus edulis</name>
    <name type="common">Blue mussel</name>
    <dbReference type="NCBI Taxonomy" id="6550"/>
    <lineage>
        <taxon>Eukaryota</taxon>
        <taxon>Metazoa</taxon>
        <taxon>Spiralia</taxon>
        <taxon>Lophotrochozoa</taxon>
        <taxon>Mollusca</taxon>
        <taxon>Bivalvia</taxon>
        <taxon>Autobranchia</taxon>
        <taxon>Pteriomorphia</taxon>
        <taxon>Mytilida</taxon>
        <taxon>Mytiloidea</taxon>
        <taxon>Mytilidae</taxon>
        <taxon>Mytilinae</taxon>
        <taxon>Mytilus</taxon>
    </lineage>
</organism>
<evidence type="ECO:0000313" key="2">
    <source>
        <dbReference type="EMBL" id="CAG2230203.1"/>
    </source>
</evidence>
<dbReference type="SUPFAM" id="SSF63829">
    <property type="entry name" value="Calcium-dependent phosphotriesterase"/>
    <property type="match status" value="1"/>
</dbReference>
<proteinExistence type="predicted"/>
<reference evidence="2" key="1">
    <citation type="submission" date="2021-03" db="EMBL/GenBank/DDBJ databases">
        <authorList>
            <person name="Bekaert M."/>
        </authorList>
    </citation>
    <scope>NUCLEOTIDE SEQUENCE</scope>
</reference>
<keyword evidence="3" id="KW-1185">Reference proteome</keyword>
<evidence type="ECO:0000256" key="1">
    <source>
        <dbReference type="SAM" id="MobiDB-lite"/>
    </source>
</evidence>
<name>A0A8S3TFB0_MYTED</name>
<gene>
    <name evidence="2" type="ORF">MEDL_43087</name>
</gene>
<sequence>MPGENIPSTFGSLTEVSNSGGTGKIEMKVKKQFNTNLKYCHHLLVCHNGSIWVGDTTQKNVQKLKTDGDSLATVLTIKTEIRGIVVTSDGDILLADATPRLKRINGANGKIQDSEYSVEPLQIMSLHVKKDRNIIVGAMSPGAVIPVTGKRVVIVMDKDGKHEFVYEYDNNKKRIMTYPRSITSTINGNIFVADDVHDDRKSSRILALNKNGNILNTYKGHLNINNVDKPFRPGFIQSTPLDSVIISDFNCYAFHILDNSCHLMSYYQHRDIGIEYPYCVAFTSATTLYLGCVQPVKSVTHAKLYEIEYSGF</sequence>
<protein>
    <submittedName>
        <fullName evidence="2">Uncharacterized protein</fullName>
    </submittedName>
</protein>
<dbReference type="AlphaFoldDB" id="A0A8S3TFB0"/>
<feature type="region of interest" description="Disordered" evidence="1">
    <location>
        <begin position="1"/>
        <end position="21"/>
    </location>
</feature>
<feature type="compositionally biased region" description="Polar residues" evidence="1">
    <location>
        <begin position="1"/>
        <end position="19"/>
    </location>
</feature>
<dbReference type="Proteomes" id="UP000683360">
    <property type="component" value="Unassembled WGS sequence"/>
</dbReference>
<dbReference type="EMBL" id="CAJPWZ010002054">
    <property type="protein sequence ID" value="CAG2230203.1"/>
    <property type="molecule type" value="Genomic_DNA"/>
</dbReference>
<dbReference type="Gene3D" id="2.120.10.30">
    <property type="entry name" value="TolB, C-terminal domain"/>
    <property type="match status" value="1"/>
</dbReference>
<comment type="caution">
    <text evidence="2">The sequence shown here is derived from an EMBL/GenBank/DDBJ whole genome shotgun (WGS) entry which is preliminary data.</text>
</comment>
<accession>A0A8S3TFB0</accession>
<dbReference type="InterPro" id="IPR011042">
    <property type="entry name" value="6-blade_b-propeller_TolB-like"/>
</dbReference>
<dbReference type="OrthoDB" id="6106053at2759"/>
<evidence type="ECO:0000313" key="3">
    <source>
        <dbReference type="Proteomes" id="UP000683360"/>
    </source>
</evidence>